<dbReference type="Proteomes" id="UP000265140">
    <property type="component" value="Chromosome 19"/>
</dbReference>
<evidence type="ECO:0000313" key="2">
    <source>
        <dbReference type="Proteomes" id="UP000265140"/>
    </source>
</evidence>
<protein>
    <submittedName>
        <fullName evidence="1">Zgc:110339</fullName>
    </submittedName>
</protein>
<sequence>MANWSYDMILIIDMHMLHIHPKMLSKNIHILLISKFPDFFGVPTLNQGDLGLGLLVQLRRYETKTTPSNRIATKVLTGQTAFIIIKQIYTHRLNMYFKKCQSVLITGASRGLGLQMVKDLLKSTEGPTTIIATARNPDTAHDLQNIAKSYKGVHIVQLDVISQSSIDSAFQEVTSVLGGDGLHCLINNAAINSCTDLKTVNPGDMLKSFESNTVAPLFVTKTFLPLLQAAAARSTGMGIHRAAVINISSSLGSIEANWGTGAAFKSYSYRISKAALNMATRCLAVDLESEGILCVAVHPGWVRTDMGGPNADLSPEESISSVLSVIANLTEKDHGGFFDYSGNKLAW</sequence>
<reference evidence="1" key="4">
    <citation type="submission" date="2025-09" db="UniProtKB">
        <authorList>
            <consortium name="Ensembl"/>
        </authorList>
    </citation>
    <scope>IDENTIFICATION</scope>
</reference>
<dbReference type="Gene3D" id="3.40.50.720">
    <property type="entry name" value="NAD(P)-binding Rossmann-like Domain"/>
    <property type="match status" value="1"/>
</dbReference>
<dbReference type="Bgee" id="ENSELUG00000009774">
    <property type="expression patterns" value="Expressed in ovary and 13 other cell types or tissues"/>
</dbReference>
<dbReference type="Pfam" id="PF00106">
    <property type="entry name" value="adh_short"/>
    <property type="match status" value="1"/>
</dbReference>
<dbReference type="OMA" id="QGLNCLI"/>
<dbReference type="GO" id="GO:0016491">
    <property type="term" value="F:oxidoreductase activity"/>
    <property type="evidence" value="ECO:0007669"/>
    <property type="project" value="TreeGrafter"/>
</dbReference>
<dbReference type="GeneTree" id="ENSGT00940000165046"/>
<dbReference type="SUPFAM" id="SSF51735">
    <property type="entry name" value="NAD(P)-binding Rossmann-fold domains"/>
    <property type="match status" value="1"/>
</dbReference>
<dbReference type="Ensembl" id="ENSELUT00000004291.3">
    <property type="protein sequence ID" value="ENSELUP00000032015.3"/>
    <property type="gene ID" value="ENSELUG00000009774.3"/>
</dbReference>
<dbReference type="PRINTS" id="PR00081">
    <property type="entry name" value="GDHRDH"/>
</dbReference>
<proteinExistence type="predicted"/>
<dbReference type="CDD" id="cd05325">
    <property type="entry name" value="carb_red_sniffer_like_SDR_c"/>
    <property type="match status" value="1"/>
</dbReference>
<dbReference type="PANTHER" id="PTHR43544:SF20">
    <property type="entry name" value="C-FACTOR"/>
    <property type="match status" value="1"/>
</dbReference>
<dbReference type="InterPro" id="IPR036291">
    <property type="entry name" value="NAD(P)-bd_dom_sf"/>
</dbReference>
<dbReference type="InterPro" id="IPR051468">
    <property type="entry name" value="Fungal_SecMetab_SDRs"/>
</dbReference>
<accession>A0A3P8ZT01</accession>
<dbReference type="AlphaFoldDB" id="A0A3P8ZT01"/>
<evidence type="ECO:0000313" key="1">
    <source>
        <dbReference type="Ensembl" id="ENSELUP00000032015.3"/>
    </source>
</evidence>
<reference evidence="2" key="1">
    <citation type="journal article" date="2014" name="PLoS ONE">
        <title>The genome and linkage map of the northern pike (Esox lucius): conserved synteny revealed between the salmonid sister group and the Neoteleostei.</title>
        <authorList>
            <person name="Rondeau E.B."/>
            <person name="Minkley D.R."/>
            <person name="Leong J.S."/>
            <person name="Messmer A.M."/>
            <person name="Jantzen J.R."/>
            <person name="von Schalburg K.R."/>
            <person name="Lemon C."/>
            <person name="Bird N.H."/>
            <person name="Koop B.F."/>
        </authorList>
    </citation>
    <scope>NUCLEOTIDE SEQUENCE</scope>
</reference>
<name>A0A3P8ZT01_ESOLU</name>
<organism evidence="1 2">
    <name type="scientific">Esox lucius</name>
    <name type="common">Northern pike</name>
    <dbReference type="NCBI Taxonomy" id="8010"/>
    <lineage>
        <taxon>Eukaryota</taxon>
        <taxon>Metazoa</taxon>
        <taxon>Chordata</taxon>
        <taxon>Craniata</taxon>
        <taxon>Vertebrata</taxon>
        <taxon>Euteleostomi</taxon>
        <taxon>Actinopterygii</taxon>
        <taxon>Neopterygii</taxon>
        <taxon>Teleostei</taxon>
        <taxon>Protacanthopterygii</taxon>
        <taxon>Esociformes</taxon>
        <taxon>Esocidae</taxon>
        <taxon>Esox</taxon>
    </lineage>
</organism>
<reference evidence="1" key="3">
    <citation type="submission" date="2025-08" db="UniProtKB">
        <authorList>
            <consortium name="Ensembl"/>
        </authorList>
    </citation>
    <scope>IDENTIFICATION</scope>
</reference>
<keyword evidence="2" id="KW-1185">Reference proteome</keyword>
<dbReference type="InterPro" id="IPR002347">
    <property type="entry name" value="SDR_fam"/>
</dbReference>
<reference evidence="1" key="2">
    <citation type="submission" date="2020-02" db="EMBL/GenBank/DDBJ databases">
        <title>Esox lucius (northern pike) genome, fEsoLuc1, primary haplotype.</title>
        <authorList>
            <person name="Myers G."/>
            <person name="Karagic N."/>
            <person name="Meyer A."/>
            <person name="Pippel M."/>
            <person name="Reichard M."/>
            <person name="Winkler S."/>
            <person name="Tracey A."/>
            <person name="Sims Y."/>
            <person name="Howe K."/>
            <person name="Rhie A."/>
            <person name="Formenti G."/>
            <person name="Durbin R."/>
            <person name="Fedrigo O."/>
            <person name="Jarvis E.D."/>
        </authorList>
    </citation>
    <scope>NUCLEOTIDE SEQUENCE [LARGE SCALE GENOMIC DNA]</scope>
</reference>
<dbReference type="PANTHER" id="PTHR43544">
    <property type="entry name" value="SHORT-CHAIN DEHYDROGENASE/REDUCTASE"/>
    <property type="match status" value="1"/>
</dbReference>
<dbReference type="InParanoid" id="A0A3P8ZT01"/>
<dbReference type="GO" id="GO:0005737">
    <property type="term" value="C:cytoplasm"/>
    <property type="evidence" value="ECO:0007669"/>
    <property type="project" value="TreeGrafter"/>
</dbReference>